<evidence type="ECO:0000256" key="9">
    <source>
        <dbReference type="ARBA" id="ARBA00023235"/>
    </source>
</evidence>
<comment type="subcellular location">
    <subcellularLocation>
        <location evidence="10">Cytoplasm</location>
    </subcellularLocation>
</comment>
<evidence type="ECO:0000256" key="10">
    <source>
        <dbReference type="HAMAP-Rule" id="MF_00202"/>
    </source>
</evidence>
<dbReference type="AlphaFoldDB" id="A0A1H1P250"/>
<dbReference type="PROSITE" id="PS51462">
    <property type="entry name" value="NUDIX"/>
    <property type="match status" value="1"/>
</dbReference>
<keyword evidence="14" id="KW-1185">Reference proteome</keyword>
<dbReference type="PANTHER" id="PTHR10885">
    <property type="entry name" value="ISOPENTENYL-DIPHOSPHATE DELTA-ISOMERASE"/>
    <property type="match status" value="1"/>
</dbReference>
<dbReference type="NCBIfam" id="NF002995">
    <property type="entry name" value="PRK03759.1"/>
    <property type="match status" value="1"/>
</dbReference>
<evidence type="ECO:0000256" key="8">
    <source>
        <dbReference type="ARBA" id="ARBA00023229"/>
    </source>
</evidence>
<dbReference type="GO" id="GO:0008299">
    <property type="term" value="P:isoprenoid biosynthetic process"/>
    <property type="evidence" value="ECO:0007669"/>
    <property type="project" value="UniProtKB-UniRule"/>
</dbReference>
<comment type="catalytic activity">
    <reaction evidence="10">
        <text>isopentenyl diphosphate = dimethylallyl diphosphate</text>
        <dbReference type="Rhea" id="RHEA:23284"/>
        <dbReference type="ChEBI" id="CHEBI:57623"/>
        <dbReference type="ChEBI" id="CHEBI:128769"/>
        <dbReference type="EC" id="5.3.3.2"/>
    </reaction>
</comment>
<dbReference type="InterPro" id="IPR056375">
    <property type="entry name" value="Idi_bact"/>
</dbReference>
<sequence length="182" mass="19877">MQRTEEVDEELVVLLDEHGQPSGTARKSEVHTASTPLHLAFSCYLLDDAGRMLVTRRALGKVAWPGVWTNACCGHPAPGEALEDAVRRRVGHELGAGVRDLELVLPGFSYRAVDASGIVEHERCPVFVGRLDGPLDPSPAEVAEWQWVEPERLLTAIRATPWAFSPWLVLQAEQLPVLAGAS</sequence>
<feature type="domain" description="Nudix hydrolase" evidence="12">
    <location>
        <begin position="36"/>
        <end position="170"/>
    </location>
</feature>
<comment type="cofactor">
    <cofactor evidence="10">
        <name>Mn(2+)</name>
        <dbReference type="ChEBI" id="CHEBI:29035"/>
    </cofactor>
    <text evidence="10">Binds 1 Mn(2+) ion per subunit.</text>
</comment>
<keyword evidence="7 10" id="KW-0464">Manganese</keyword>
<feature type="binding site" evidence="10">
    <location>
        <position position="75"/>
    </location>
    <ligand>
        <name>Mn(2+)</name>
        <dbReference type="ChEBI" id="CHEBI:29035"/>
    </ligand>
</feature>
<keyword evidence="9 10" id="KW-0413">Isomerase</keyword>
<keyword evidence="8 10" id="KW-0414">Isoprene biosynthesis</keyword>
<keyword evidence="6 10" id="KW-0460">Magnesium</keyword>
<dbReference type="GO" id="GO:0050992">
    <property type="term" value="P:dimethylallyl diphosphate biosynthetic process"/>
    <property type="evidence" value="ECO:0007669"/>
    <property type="project" value="UniProtKB-UniRule"/>
</dbReference>
<dbReference type="NCBIfam" id="TIGR02150">
    <property type="entry name" value="IPP_isom_1"/>
    <property type="match status" value="1"/>
</dbReference>
<dbReference type="GO" id="GO:0046872">
    <property type="term" value="F:metal ion binding"/>
    <property type="evidence" value="ECO:0007669"/>
    <property type="project" value="UniProtKB-KW"/>
</dbReference>
<dbReference type="InterPro" id="IPR015797">
    <property type="entry name" value="NUDIX_hydrolase-like_dom_sf"/>
</dbReference>
<evidence type="ECO:0000256" key="5">
    <source>
        <dbReference type="ARBA" id="ARBA00022723"/>
    </source>
</evidence>
<dbReference type="InterPro" id="IPR000086">
    <property type="entry name" value="NUDIX_hydrolase_dom"/>
</dbReference>
<dbReference type="PANTHER" id="PTHR10885:SF0">
    <property type="entry name" value="ISOPENTENYL-DIPHOSPHATE DELTA-ISOMERASE"/>
    <property type="match status" value="1"/>
</dbReference>
<protein>
    <recommendedName>
        <fullName evidence="3 10">Isopentenyl-diphosphate Delta-isomerase</fullName>
        <shortName evidence="10">IPP isomerase</shortName>
        <ecNumber evidence="3 10">5.3.3.2</ecNumber>
    </recommendedName>
    <alternativeName>
        <fullName evidence="10">IPP:DMAPP isomerase</fullName>
    </alternativeName>
    <alternativeName>
        <fullName evidence="10">Isopentenyl pyrophosphate isomerase</fullName>
    </alternativeName>
</protein>
<dbReference type="InterPro" id="IPR011876">
    <property type="entry name" value="IsopentenylPP_isomerase_typ1"/>
</dbReference>
<gene>
    <name evidence="10" type="primary">idi</name>
    <name evidence="13" type="ORF">SAMN04489719_1424</name>
</gene>
<evidence type="ECO:0000256" key="4">
    <source>
        <dbReference type="ARBA" id="ARBA00022490"/>
    </source>
</evidence>
<evidence type="ECO:0000313" key="13">
    <source>
        <dbReference type="EMBL" id="SDS05085.1"/>
    </source>
</evidence>
<dbReference type="Pfam" id="PF00293">
    <property type="entry name" value="NUDIX"/>
    <property type="match status" value="1"/>
</dbReference>
<dbReference type="EMBL" id="LT629734">
    <property type="protein sequence ID" value="SDS05085.1"/>
    <property type="molecule type" value="Genomic_DNA"/>
</dbReference>
<dbReference type="HAMAP" id="MF_00202">
    <property type="entry name" value="Idi"/>
    <property type="match status" value="1"/>
</dbReference>
<accession>A0A1H1P250</accession>
<dbReference type="STRING" id="684552.SAMN04489719_1424"/>
<dbReference type="UniPathway" id="UPA00059">
    <property type="reaction ID" value="UER00104"/>
</dbReference>
<name>A0A1H1P250_9MICO</name>
<evidence type="ECO:0000256" key="6">
    <source>
        <dbReference type="ARBA" id="ARBA00022842"/>
    </source>
</evidence>
<dbReference type="OrthoDB" id="9809458at2"/>
<feature type="binding site" evidence="10">
    <location>
        <position position="38"/>
    </location>
    <ligand>
        <name>Mn(2+)</name>
        <dbReference type="ChEBI" id="CHEBI:29035"/>
    </ligand>
</feature>
<keyword evidence="5 10" id="KW-0479">Metal-binding</keyword>
<dbReference type="GO" id="GO:0004452">
    <property type="term" value="F:isopentenyl-diphosphate delta-isomerase activity"/>
    <property type="evidence" value="ECO:0007669"/>
    <property type="project" value="UniProtKB-UniRule"/>
</dbReference>
<comment type="cofactor">
    <cofactor evidence="10">
        <name>Mg(2+)</name>
        <dbReference type="ChEBI" id="CHEBI:18420"/>
    </cofactor>
    <text evidence="10">Binds 1 Mg(2+) ion per subunit. The magnesium ion binds only when substrate is bound.</text>
</comment>
<dbReference type="CDD" id="cd02885">
    <property type="entry name" value="NUDIX_IPP_Isomerase"/>
    <property type="match status" value="1"/>
</dbReference>
<dbReference type="SUPFAM" id="SSF55811">
    <property type="entry name" value="Nudix"/>
    <property type="match status" value="1"/>
</dbReference>
<reference evidence="14" key="1">
    <citation type="submission" date="2016-10" db="EMBL/GenBank/DDBJ databases">
        <authorList>
            <person name="Varghese N."/>
            <person name="Submissions S."/>
        </authorList>
    </citation>
    <scope>NUCLEOTIDE SEQUENCE [LARGE SCALE GENOMIC DNA]</scope>
    <source>
        <strain evidence="14">DSM 22965</strain>
    </source>
</reference>
<dbReference type="PIRSF" id="PIRSF018427">
    <property type="entry name" value="Isopntndiph_ism"/>
    <property type="match status" value="1"/>
</dbReference>
<comment type="pathway">
    <text evidence="1 10">Isoprenoid biosynthesis; dimethylallyl diphosphate biosynthesis; dimethylallyl diphosphate from isopentenyl diphosphate: step 1/1.</text>
</comment>
<evidence type="ECO:0000256" key="3">
    <source>
        <dbReference type="ARBA" id="ARBA00012057"/>
    </source>
</evidence>
<dbReference type="Proteomes" id="UP000199649">
    <property type="component" value="Chromosome I"/>
</dbReference>
<dbReference type="GO" id="GO:0005737">
    <property type="term" value="C:cytoplasm"/>
    <property type="evidence" value="ECO:0007669"/>
    <property type="project" value="UniProtKB-SubCell"/>
</dbReference>
<evidence type="ECO:0000256" key="2">
    <source>
        <dbReference type="ARBA" id="ARBA00007579"/>
    </source>
</evidence>
<feature type="binding site" evidence="10">
    <location>
        <position position="31"/>
    </location>
    <ligand>
        <name>Mn(2+)</name>
        <dbReference type="ChEBI" id="CHEBI:29035"/>
    </ligand>
</feature>
<dbReference type="RefSeq" id="WP_092666365.1">
    <property type="nucleotide sequence ID" value="NZ_LT629734.1"/>
</dbReference>
<comment type="function">
    <text evidence="10">Catalyzes the 1,3-allylic rearrangement of the homoallylic substrate isopentenyl (IPP) to its highly electrophilic allylic isomer, dimethylallyl diphosphate (DMAPP).</text>
</comment>
<dbReference type="Gene3D" id="3.90.79.10">
    <property type="entry name" value="Nucleoside Triphosphate Pyrophosphohydrolase"/>
    <property type="match status" value="1"/>
</dbReference>
<feature type="binding site" evidence="10">
    <location>
        <position position="122"/>
    </location>
    <ligand>
        <name>Mn(2+)</name>
        <dbReference type="ChEBI" id="CHEBI:29035"/>
    </ligand>
</feature>
<feature type="binding site" evidence="10">
    <location>
        <position position="120"/>
    </location>
    <ligand>
        <name>Mn(2+)</name>
        <dbReference type="ChEBI" id="CHEBI:29035"/>
    </ligand>
</feature>
<evidence type="ECO:0000256" key="1">
    <source>
        <dbReference type="ARBA" id="ARBA00004826"/>
    </source>
</evidence>
<organism evidence="13 14">
    <name type="scientific">Agrococcus carbonis</name>
    <dbReference type="NCBI Taxonomy" id="684552"/>
    <lineage>
        <taxon>Bacteria</taxon>
        <taxon>Bacillati</taxon>
        <taxon>Actinomycetota</taxon>
        <taxon>Actinomycetes</taxon>
        <taxon>Micrococcales</taxon>
        <taxon>Microbacteriaceae</taxon>
        <taxon>Agrococcus</taxon>
    </lineage>
</organism>
<feature type="active site" evidence="10 11">
    <location>
        <position position="122"/>
    </location>
</feature>
<evidence type="ECO:0000256" key="7">
    <source>
        <dbReference type="ARBA" id="ARBA00023211"/>
    </source>
</evidence>
<evidence type="ECO:0000313" key="14">
    <source>
        <dbReference type="Proteomes" id="UP000199649"/>
    </source>
</evidence>
<feature type="active site" evidence="10 11">
    <location>
        <position position="73"/>
    </location>
</feature>
<keyword evidence="4 10" id="KW-0963">Cytoplasm</keyword>
<feature type="binding site" evidence="10">
    <location>
        <position position="93"/>
    </location>
    <ligand>
        <name>Mg(2+)</name>
        <dbReference type="ChEBI" id="CHEBI:18420"/>
    </ligand>
</feature>
<dbReference type="FunFam" id="3.90.79.10:FF:000009">
    <property type="entry name" value="Isopentenyl-diphosphate Delta-isomerase"/>
    <property type="match status" value="1"/>
</dbReference>
<proteinExistence type="inferred from homology"/>
<comment type="similarity">
    <text evidence="2 10">Belongs to the IPP isomerase type 1 family.</text>
</comment>
<evidence type="ECO:0000259" key="12">
    <source>
        <dbReference type="PROSITE" id="PS51462"/>
    </source>
</evidence>
<dbReference type="EC" id="5.3.3.2" evidence="3 10"/>
<evidence type="ECO:0000256" key="11">
    <source>
        <dbReference type="PIRSR" id="PIRSR018427-1"/>
    </source>
</evidence>